<keyword evidence="5" id="KW-0143">Chaperone</keyword>
<evidence type="ECO:0000313" key="7">
    <source>
        <dbReference type="EMBL" id="MBB1161701.1"/>
    </source>
</evidence>
<dbReference type="PIRSF" id="PIRSF039090">
    <property type="entry name" value="Flis"/>
    <property type="match status" value="1"/>
</dbReference>
<dbReference type="Pfam" id="PF02561">
    <property type="entry name" value="FliS"/>
    <property type="match status" value="1"/>
</dbReference>
<evidence type="ECO:0000256" key="4">
    <source>
        <dbReference type="ARBA" id="ARBA00022795"/>
    </source>
</evidence>
<organism evidence="7 8">
    <name type="scientific">Aquariibacter albus</name>
    <dbReference type="NCBI Taxonomy" id="2759899"/>
    <lineage>
        <taxon>Bacteria</taxon>
        <taxon>Pseudomonadati</taxon>
        <taxon>Pseudomonadota</taxon>
        <taxon>Betaproteobacteria</taxon>
        <taxon>Burkholderiales</taxon>
        <taxon>Sphaerotilaceae</taxon>
        <taxon>Aquariibacter</taxon>
    </lineage>
</organism>
<dbReference type="PANTHER" id="PTHR34773">
    <property type="entry name" value="FLAGELLAR SECRETION CHAPERONE FLIS"/>
    <property type="match status" value="1"/>
</dbReference>
<dbReference type="NCBIfam" id="TIGR00208">
    <property type="entry name" value="fliS"/>
    <property type="match status" value="1"/>
</dbReference>
<comment type="caution">
    <text evidence="7">The sequence shown here is derived from an EMBL/GenBank/DDBJ whole genome shotgun (WGS) entry which is preliminary data.</text>
</comment>
<keyword evidence="3 6" id="KW-0963">Cytoplasm</keyword>
<evidence type="ECO:0000256" key="1">
    <source>
        <dbReference type="ARBA" id="ARBA00004514"/>
    </source>
</evidence>
<keyword evidence="7" id="KW-0969">Cilium</keyword>
<dbReference type="AlphaFoldDB" id="A0A839HRL2"/>
<sequence>MHAFASPFAPRRSAGLANAYRQVGVETEVDTANPHQLVAMLFNGLLDSIHRARGAMRQGEIAEKGAALTRGIRILEEGLRSALDRQAGGELATRLDGLYGYLAHRLLEANLRNDESLLDECVRLIQPLREAWGTIQPQVTARPGR</sequence>
<dbReference type="SUPFAM" id="SSF101116">
    <property type="entry name" value="Flagellar export chaperone FliS"/>
    <property type="match status" value="1"/>
</dbReference>
<dbReference type="GO" id="GO:0071973">
    <property type="term" value="P:bacterial-type flagellum-dependent cell motility"/>
    <property type="evidence" value="ECO:0007669"/>
    <property type="project" value="TreeGrafter"/>
</dbReference>
<keyword evidence="4 6" id="KW-1005">Bacterial flagellum biogenesis</keyword>
<evidence type="ECO:0000313" key="8">
    <source>
        <dbReference type="Proteomes" id="UP000586093"/>
    </source>
</evidence>
<evidence type="ECO:0000256" key="6">
    <source>
        <dbReference type="PIRNR" id="PIRNR039090"/>
    </source>
</evidence>
<dbReference type="EMBL" id="JACIVI010000001">
    <property type="protein sequence ID" value="MBB1161701.1"/>
    <property type="molecule type" value="Genomic_DNA"/>
</dbReference>
<comment type="similarity">
    <text evidence="2 6">Belongs to the FliS family.</text>
</comment>
<accession>A0A839HRL2</accession>
<keyword evidence="7" id="KW-0282">Flagellum</keyword>
<dbReference type="CDD" id="cd16098">
    <property type="entry name" value="FliS"/>
    <property type="match status" value="1"/>
</dbReference>
<dbReference type="GO" id="GO:0005829">
    <property type="term" value="C:cytosol"/>
    <property type="evidence" value="ECO:0007669"/>
    <property type="project" value="UniProtKB-SubCell"/>
</dbReference>
<evidence type="ECO:0000256" key="2">
    <source>
        <dbReference type="ARBA" id="ARBA00008787"/>
    </source>
</evidence>
<proteinExistence type="inferred from homology"/>
<comment type="subcellular location">
    <subcellularLocation>
        <location evidence="1 6">Cytoplasm</location>
        <location evidence="1 6">Cytosol</location>
    </subcellularLocation>
</comment>
<reference evidence="7 8" key="1">
    <citation type="submission" date="2020-08" db="EMBL/GenBank/DDBJ databases">
        <title>Aquariorum lacteus gen. nov., sp. nov., a new member of the family Comamonadaceae, isolated from freshwater aquarium.</title>
        <authorList>
            <person name="Chun S.-J."/>
        </authorList>
    </citation>
    <scope>NUCLEOTIDE SEQUENCE [LARGE SCALE GENOMIC DNA]</scope>
    <source>
        <strain evidence="7 8">SJAQ100</strain>
    </source>
</reference>
<dbReference type="PANTHER" id="PTHR34773:SF1">
    <property type="entry name" value="FLAGELLAR SECRETION CHAPERONE FLIS"/>
    <property type="match status" value="1"/>
</dbReference>
<dbReference type="Gene3D" id="1.20.120.340">
    <property type="entry name" value="Flagellar protein FliS"/>
    <property type="match status" value="1"/>
</dbReference>
<dbReference type="InterPro" id="IPR036584">
    <property type="entry name" value="FliS_sf"/>
</dbReference>
<dbReference type="GO" id="GO:0044780">
    <property type="term" value="P:bacterial-type flagellum assembly"/>
    <property type="evidence" value="ECO:0007669"/>
    <property type="project" value="InterPro"/>
</dbReference>
<keyword evidence="8" id="KW-1185">Reference proteome</keyword>
<evidence type="ECO:0000256" key="3">
    <source>
        <dbReference type="ARBA" id="ARBA00022490"/>
    </source>
</evidence>
<dbReference type="Proteomes" id="UP000586093">
    <property type="component" value="Unassembled WGS sequence"/>
</dbReference>
<gene>
    <name evidence="7" type="primary">fliS</name>
    <name evidence="7" type="ORF">H4F90_06885</name>
</gene>
<dbReference type="InterPro" id="IPR003713">
    <property type="entry name" value="FliS"/>
</dbReference>
<protein>
    <recommendedName>
        <fullName evidence="6">Flagellar secretion chaperone FliS</fullName>
    </recommendedName>
</protein>
<dbReference type="RefSeq" id="WP_182662682.1">
    <property type="nucleotide sequence ID" value="NZ_JACIVI010000001.1"/>
</dbReference>
<keyword evidence="7" id="KW-0966">Cell projection</keyword>
<evidence type="ECO:0000256" key="5">
    <source>
        <dbReference type="ARBA" id="ARBA00023186"/>
    </source>
</evidence>
<name>A0A839HRL2_9BURK</name>